<feature type="compositionally biased region" description="Acidic residues" evidence="2">
    <location>
        <begin position="29"/>
        <end position="41"/>
    </location>
</feature>
<feature type="region of interest" description="Disordered" evidence="2">
    <location>
        <begin position="237"/>
        <end position="268"/>
    </location>
</feature>
<feature type="compositionally biased region" description="Low complexity" evidence="2">
    <location>
        <begin position="1202"/>
        <end position="1216"/>
    </location>
</feature>
<feature type="compositionally biased region" description="Basic residues" evidence="2">
    <location>
        <begin position="343"/>
        <end position="357"/>
    </location>
</feature>
<evidence type="ECO:0000313" key="3">
    <source>
        <dbReference type="EMBL" id="GMF09783.1"/>
    </source>
</evidence>
<dbReference type="OrthoDB" id="73323at2759"/>
<feature type="compositionally biased region" description="Polar residues" evidence="2">
    <location>
        <begin position="1217"/>
        <end position="1227"/>
    </location>
</feature>
<feature type="region of interest" description="Disordered" evidence="2">
    <location>
        <begin position="288"/>
        <end position="312"/>
    </location>
</feature>
<dbReference type="PANTHER" id="PTHR23159">
    <property type="entry name" value="CENTROSOMAL PROTEIN 2"/>
    <property type="match status" value="1"/>
</dbReference>
<feature type="region of interest" description="Disordered" evidence="2">
    <location>
        <begin position="329"/>
        <end position="400"/>
    </location>
</feature>
<accession>A0A9W6WM89</accession>
<feature type="region of interest" description="Disordered" evidence="2">
    <location>
        <begin position="1160"/>
        <end position="1181"/>
    </location>
</feature>
<feature type="region of interest" description="Disordered" evidence="2">
    <location>
        <begin position="158"/>
        <end position="223"/>
    </location>
</feature>
<sequence length="1517" mass="168400">MADFRDAGSSDDDQQHGDEDGGPAWETAPDNDEEEDETGSDEGDRFSDRSKGNGQCDASDGDFEDAWLDDYLPDSPDASIPVSNMHTGESAGPSEHERASLQHLGLDSQEDSDHPALARRSSLALEMDTTPSLMVVGATGDAVVSVPSPRLAGFASLKGSNASAESGRRYSSSISSEPSPAMIHPIPVSMSLDKSGRQDSSPVTPLTPLSPSTSPYKRANSLYGGPASTTSKILLAQQPDRDEVRPGLARPRSYSQVWDSSETTKRTSSRLLDEWKRKEMWQDLKRAEENVVAPNTTTKHEKSSPSRLQRYKRAASDARLDTLLQTLQAEVAMPSRREETPVKHRKESRKSPLRRRNSSQVASPVMSPVSENGRDTVSVARRSRPSIASSTSSTFSSSPLTLTTVPVVSPSLPAPVIPSVPLSEYEQLQQDKQILQQEKQSLQHEKQVLRAEVEKARDTSAVDQERLQHLNEKLQLLNEKLAQLGEMQLQFDALERENRTLKEETQKHEMQALSSNELVKTLRDQLALTSKSEEQLKLQTKQLMEQNQTLQADLLEKIASETTKFQKMAKLSAENESLMEELERKENAMSEREVEERLRMRGLVVHGLLRSKSRDMMHSALFQWSGVARNVTASRTQALTLLSSADRSLSLKLKAAALNKLKHVAAASSHYVTVRKLQESLGTVKNEAKAHRVLLGITHLDRLMDHWEHRQAAKTFSSWKKMQRDHAALSRSVELGLAKLQLVLFAQGKASTRRALSKWQFATTRDNNRGNLERVQQLEASLAEAKECVFSLSRAKTKLEEKLQASRDEAQRLTGELTESGSELQLVKHGFVTTVIRDAERSWLRTVLVQWRIQTHVSAVTKELRLQVEMAELKAAERDKYSKSLDDYSRVLRSDLERFQFFSLDKRITVDVLSKKLLREEERYRHMEERHVALEEKAHALKTQLASFIEWEGLSLPFSVLALCKDVAVSNLRELFQLHAAADSVVVAEGGDTKGADNERPSPRLAMSSLVRILEYSTLLEEKVIEREVLAERLSRHLPPYAVERGLLFADFVTGLNQFLTEIFAASSTKHEQLKRFWASLLSLLGASHVRGGVAAGGTASACGRGVNGAGENGNGLMLCPSRASWAGHLSDEILQNQEKLLAVLEHETAVVERAVMEKSSLKHTYPASEQPSTGSVTRSGSSTFFEYQCDPLLPPEPGNRATGSPSHASSSTSSGLNATIPTSGNTEPIAPLQAVERQPSLSMEAYTNWHLAPQVRDLFLAFHSPLLKLLVQYSGGQRTPALDNQYCLNSIAVFRMFTDLKLHPTFLSRDFIQTLFDRYRETGDVGGGLLAPQGFTLLLGSCALELYARSLSGGQTKPEFLLSAREVLLSFFGDLGLLAESEVPPAPRLCFVGIDVETILWPLFEYYAKATHASGGTSTMADDVRVGMTANTFERFMADIAGKAAGDSRAIFRRVMEDLGKKQEYNAAGAKENDQHWRMRLDEFYIAISYVQTERSPGTTYATPGEACRQWLQQTQ</sequence>
<gene>
    <name evidence="3" type="ORF">Plil01_000065600</name>
</gene>
<protein>
    <submittedName>
        <fullName evidence="3">Unnamed protein product</fullName>
    </submittedName>
</protein>
<keyword evidence="1" id="KW-0175">Coiled coil</keyword>
<reference evidence="3" key="1">
    <citation type="submission" date="2023-04" db="EMBL/GenBank/DDBJ databases">
        <title>Phytophthora lilii NBRC 32176.</title>
        <authorList>
            <person name="Ichikawa N."/>
            <person name="Sato H."/>
            <person name="Tonouchi N."/>
        </authorList>
    </citation>
    <scope>NUCLEOTIDE SEQUENCE</scope>
    <source>
        <strain evidence="3">NBRC 32176</strain>
    </source>
</reference>
<name>A0A9W6WM89_9STRA</name>
<keyword evidence="4" id="KW-1185">Reference proteome</keyword>
<dbReference type="EMBL" id="BSXW01000019">
    <property type="protein sequence ID" value="GMF09783.1"/>
    <property type="molecule type" value="Genomic_DNA"/>
</dbReference>
<feature type="compositionally biased region" description="Basic and acidic residues" evidence="2">
    <location>
        <begin position="42"/>
        <end position="51"/>
    </location>
</feature>
<feature type="region of interest" description="Disordered" evidence="2">
    <location>
        <begin position="1195"/>
        <end position="1229"/>
    </location>
</feature>
<organism evidence="3 4">
    <name type="scientific">Phytophthora lilii</name>
    <dbReference type="NCBI Taxonomy" id="2077276"/>
    <lineage>
        <taxon>Eukaryota</taxon>
        <taxon>Sar</taxon>
        <taxon>Stramenopiles</taxon>
        <taxon>Oomycota</taxon>
        <taxon>Peronosporomycetes</taxon>
        <taxon>Peronosporales</taxon>
        <taxon>Peronosporaceae</taxon>
        <taxon>Phytophthora</taxon>
    </lineage>
</organism>
<feature type="coiled-coil region" evidence="1">
    <location>
        <begin position="910"/>
        <end position="944"/>
    </location>
</feature>
<dbReference type="PANTHER" id="PTHR23159:SF31">
    <property type="entry name" value="CENTROSOME-ASSOCIATED PROTEIN CEP250 ISOFORM X1"/>
    <property type="match status" value="1"/>
</dbReference>
<feature type="compositionally biased region" description="Basic and acidic residues" evidence="2">
    <location>
        <begin position="1"/>
        <end position="19"/>
    </location>
</feature>
<evidence type="ECO:0000256" key="2">
    <source>
        <dbReference type="SAM" id="MobiDB-lite"/>
    </source>
</evidence>
<proteinExistence type="predicted"/>
<dbReference type="Proteomes" id="UP001165083">
    <property type="component" value="Unassembled WGS sequence"/>
</dbReference>
<feature type="coiled-coil region" evidence="1">
    <location>
        <begin position="425"/>
        <end position="595"/>
    </location>
</feature>
<feature type="compositionally biased region" description="Acidic residues" evidence="2">
    <location>
        <begin position="59"/>
        <end position="72"/>
    </location>
</feature>
<feature type="compositionally biased region" description="Low complexity" evidence="2">
    <location>
        <begin position="200"/>
        <end position="215"/>
    </location>
</feature>
<evidence type="ECO:0000313" key="4">
    <source>
        <dbReference type="Proteomes" id="UP001165083"/>
    </source>
</evidence>
<comment type="caution">
    <text evidence="3">The sequence shown here is derived from an EMBL/GenBank/DDBJ whole genome shotgun (WGS) entry which is preliminary data.</text>
</comment>
<evidence type="ECO:0000256" key="1">
    <source>
        <dbReference type="SAM" id="Coils"/>
    </source>
</evidence>
<feature type="compositionally biased region" description="Low complexity" evidence="2">
    <location>
        <begin position="162"/>
        <end position="180"/>
    </location>
</feature>
<feature type="region of interest" description="Disordered" evidence="2">
    <location>
        <begin position="1"/>
        <end position="121"/>
    </location>
</feature>
<feature type="compositionally biased region" description="Low complexity" evidence="2">
    <location>
        <begin position="377"/>
        <end position="400"/>
    </location>
</feature>